<dbReference type="Proteomes" id="UP000677305">
    <property type="component" value="Chromosome"/>
</dbReference>
<dbReference type="EMBL" id="CP058561">
    <property type="protein sequence ID" value="QUH27561.1"/>
    <property type="molecule type" value="Genomic_DNA"/>
</dbReference>
<dbReference type="InterPro" id="IPR027417">
    <property type="entry name" value="P-loop_NTPase"/>
</dbReference>
<evidence type="ECO:0000313" key="1">
    <source>
        <dbReference type="EMBL" id="QUH27561.1"/>
    </source>
</evidence>
<proteinExistence type="predicted"/>
<dbReference type="RefSeq" id="WP_212691912.1">
    <property type="nucleotide sequence ID" value="NZ_CP058561.1"/>
</dbReference>
<dbReference type="Gene3D" id="3.40.50.300">
    <property type="entry name" value="P-loop containing nucleotide triphosphate hydrolases"/>
    <property type="match status" value="1"/>
</dbReference>
<protein>
    <recommendedName>
        <fullName evidence="3">ATPase AAA-type core domain-containing protein</fullName>
    </recommendedName>
</protein>
<keyword evidence="2" id="KW-1185">Reference proteome</keyword>
<dbReference type="AlphaFoldDB" id="A0A8J8M744"/>
<organism evidence="1 2">
    <name type="scientific">Vallitalea guaymasensis</name>
    <dbReference type="NCBI Taxonomy" id="1185412"/>
    <lineage>
        <taxon>Bacteria</taxon>
        <taxon>Bacillati</taxon>
        <taxon>Bacillota</taxon>
        <taxon>Clostridia</taxon>
        <taxon>Lachnospirales</taxon>
        <taxon>Vallitaleaceae</taxon>
        <taxon>Vallitalea</taxon>
    </lineage>
</organism>
<evidence type="ECO:0000313" key="2">
    <source>
        <dbReference type="Proteomes" id="UP000677305"/>
    </source>
</evidence>
<dbReference type="KEGG" id="vgu:HYG85_00950"/>
<dbReference type="SUPFAM" id="SSF52540">
    <property type="entry name" value="P-loop containing nucleoside triphosphate hydrolases"/>
    <property type="match status" value="1"/>
</dbReference>
<evidence type="ECO:0008006" key="3">
    <source>
        <dbReference type="Google" id="ProtNLM"/>
    </source>
</evidence>
<gene>
    <name evidence="1" type="ORF">HYG85_00950</name>
</gene>
<name>A0A8J8M744_9FIRM</name>
<sequence>MENSKKMLWENVVEDRNFESKEDVEEFLKRVVEYLETDMRTDQMASTYIGDIVSNRNEFYSYVFSMDFLSPKYEMMQNGKSLDELSPGEKGALLLVFYLALDKTEMPIMIDQPEDNLDNHSVAKILVPYIKSAKEHRQIIMVTHNPNLAIVADAEQIIYVNIDKSNGNKFECSTGSIENSEINEKIVDVLEGTMPAFKTRSNKYHE</sequence>
<reference evidence="1 2" key="1">
    <citation type="submission" date="2020-07" db="EMBL/GenBank/DDBJ databases">
        <title>Vallitalea guaymasensis genome.</title>
        <authorList>
            <person name="Postec A."/>
        </authorList>
    </citation>
    <scope>NUCLEOTIDE SEQUENCE [LARGE SCALE GENOMIC DNA]</scope>
    <source>
        <strain evidence="1 2">Ra1766G1</strain>
    </source>
</reference>
<accession>A0A8J8M744</accession>